<dbReference type="InterPro" id="IPR012910">
    <property type="entry name" value="Plug_dom"/>
</dbReference>
<dbReference type="SMART" id="SM01419">
    <property type="entry name" value="Thiol-ester_cl"/>
    <property type="match status" value="1"/>
</dbReference>
<keyword evidence="3" id="KW-0813">Transport</keyword>
<dbReference type="Pfam" id="PF00207">
    <property type="entry name" value="A2M"/>
    <property type="match status" value="1"/>
</dbReference>
<evidence type="ECO:0000256" key="2">
    <source>
        <dbReference type="ARBA" id="ARBA00022966"/>
    </source>
</evidence>
<dbReference type="InterPro" id="IPR050473">
    <property type="entry name" value="A2M/Complement_sys"/>
</dbReference>
<dbReference type="Gene3D" id="2.170.130.10">
    <property type="entry name" value="TonB-dependent receptor, plug domain"/>
    <property type="match status" value="1"/>
</dbReference>
<reference evidence="6 7" key="1">
    <citation type="submission" date="2019-07" db="EMBL/GenBank/DDBJ databases">
        <title>The draft genome sequence of Aquimarina algiphila M91.</title>
        <authorList>
            <person name="Meng X."/>
        </authorList>
    </citation>
    <scope>NUCLEOTIDE SEQUENCE [LARGE SCALE GENOMIC DNA]</scope>
    <source>
        <strain evidence="6 7">M91</strain>
    </source>
</reference>
<keyword evidence="3" id="KW-0472">Membrane</keyword>
<dbReference type="Gene3D" id="2.60.40.690">
    <property type="entry name" value="Alpha-macroglobulin, receptor-binding domain"/>
    <property type="match status" value="1"/>
</dbReference>
<dbReference type="PANTHER" id="PTHR11412:SF136">
    <property type="entry name" value="CD109 ANTIGEN"/>
    <property type="match status" value="1"/>
</dbReference>
<dbReference type="Pfam" id="PF07715">
    <property type="entry name" value="Plug"/>
    <property type="match status" value="1"/>
</dbReference>
<dbReference type="GO" id="GO:0009279">
    <property type="term" value="C:cell outer membrane"/>
    <property type="evidence" value="ECO:0007669"/>
    <property type="project" value="UniProtKB-SubCell"/>
</dbReference>
<dbReference type="InterPro" id="IPR011626">
    <property type="entry name" value="Alpha-macroglobulin_TED"/>
</dbReference>
<name>A0A554VFC9_9FLAO</name>
<evidence type="ECO:0000259" key="5">
    <source>
        <dbReference type="SMART" id="SM01360"/>
    </source>
</evidence>
<evidence type="ECO:0000256" key="4">
    <source>
        <dbReference type="SAM" id="SignalP"/>
    </source>
</evidence>
<evidence type="ECO:0000256" key="1">
    <source>
        <dbReference type="ARBA" id="ARBA00022729"/>
    </source>
</evidence>
<evidence type="ECO:0000256" key="3">
    <source>
        <dbReference type="PROSITE-ProRule" id="PRU01360"/>
    </source>
</evidence>
<dbReference type="Gene3D" id="2.60.40.1930">
    <property type="match status" value="1"/>
</dbReference>
<feature type="domain" description="Alpha-2-macroglobulin" evidence="5">
    <location>
        <begin position="845"/>
        <end position="935"/>
    </location>
</feature>
<keyword evidence="1 4" id="KW-0732">Signal</keyword>
<protein>
    <recommendedName>
        <fullName evidence="5">Alpha-2-macroglobulin domain-containing protein</fullName>
    </recommendedName>
</protein>
<dbReference type="InterPro" id="IPR001599">
    <property type="entry name" value="Macroglobln_a2"/>
</dbReference>
<dbReference type="Gene3D" id="1.50.10.20">
    <property type="match status" value="1"/>
</dbReference>
<dbReference type="Pfam" id="PF07678">
    <property type="entry name" value="TED_complement"/>
    <property type="match status" value="1"/>
</dbReference>
<feature type="chain" id="PRO_5021951201" description="Alpha-2-macroglobulin domain-containing protein" evidence="4">
    <location>
        <begin position="28"/>
        <end position="1529"/>
    </location>
</feature>
<dbReference type="InterPro" id="IPR047565">
    <property type="entry name" value="Alpha-macroglob_thiol-ester_cl"/>
</dbReference>
<dbReference type="EMBL" id="VLNR01000053">
    <property type="protein sequence ID" value="TSE05856.1"/>
    <property type="molecule type" value="Genomic_DNA"/>
</dbReference>
<dbReference type="PANTHER" id="PTHR11412">
    <property type="entry name" value="MACROGLOBULIN / COMPLEMENT"/>
    <property type="match status" value="1"/>
</dbReference>
<keyword evidence="3" id="KW-0812">Transmembrane</keyword>
<dbReference type="PROSITE" id="PS52016">
    <property type="entry name" value="TONB_DEPENDENT_REC_3"/>
    <property type="match status" value="1"/>
</dbReference>
<accession>A0A554VFC9</accession>
<feature type="signal peptide" evidence="4">
    <location>
        <begin position="1"/>
        <end position="27"/>
    </location>
</feature>
<comment type="caution">
    <text evidence="6">The sequence shown here is derived from an EMBL/GenBank/DDBJ whole genome shotgun (WGS) entry which is preliminary data.</text>
</comment>
<dbReference type="NCBIfam" id="TIGR04057">
    <property type="entry name" value="SusC_RagA_signa"/>
    <property type="match status" value="1"/>
</dbReference>
<keyword evidence="7" id="KW-1185">Reference proteome</keyword>
<keyword evidence="2" id="KW-0882">Thioester bond</keyword>
<dbReference type="RefSeq" id="WP_143917839.1">
    <property type="nucleotide sequence ID" value="NZ_CANMIK010000061.1"/>
</dbReference>
<proteinExistence type="inferred from homology"/>
<keyword evidence="3" id="KW-0998">Cell outer membrane</keyword>
<gene>
    <name evidence="6" type="ORF">FOF46_21295</name>
</gene>
<evidence type="ECO:0000313" key="7">
    <source>
        <dbReference type="Proteomes" id="UP000318833"/>
    </source>
</evidence>
<dbReference type="InterPro" id="IPR037066">
    <property type="entry name" value="Plug_dom_sf"/>
</dbReference>
<dbReference type="OrthoDB" id="679547at2"/>
<dbReference type="InterPro" id="IPR036595">
    <property type="entry name" value="A-macroglobulin_rcpt-bd_sf"/>
</dbReference>
<comment type="subcellular location">
    <subcellularLocation>
        <location evidence="3">Cell outer membrane</location>
        <topology evidence="3">Multi-pass membrane protein</topology>
    </subcellularLocation>
</comment>
<dbReference type="InterPro" id="IPR023997">
    <property type="entry name" value="TonB-dep_OMP_SusC/RagA_CS"/>
</dbReference>
<comment type="similarity">
    <text evidence="3">Belongs to the TonB-dependent receptor family.</text>
</comment>
<dbReference type="SMART" id="SM01360">
    <property type="entry name" value="A2M"/>
    <property type="match status" value="1"/>
</dbReference>
<dbReference type="SUPFAM" id="SSF49410">
    <property type="entry name" value="Alpha-macroglobulin receptor domain"/>
    <property type="match status" value="1"/>
</dbReference>
<dbReference type="SUPFAM" id="SSF56935">
    <property type="entry name" value="Porins"/>
    <property type="match status" value="1"/>
</dbReference>
<dbReference type="InterPro" id="IPR008930">
    <property type="entry name" value="Terpenoid_cyclase/PrenylTrfase"/>
</dbReference>
<dbReference type="InterPro" id="IPR039426">
    <property type="entry name" value="TonB-dep_rcpt-like"/>
</dbReference>
<keyword evidence="3" id="KW-1134">Transmembrane beta strand</keyword>
<sequence>MRTYKQNIKKSILILILSIASISFVNHSDNQELIEDIYTHVDRPFYFPGETIWFKSYVVDSEHKITTISDAMYAELISPKGTVVKQLKIRIHEGYAYGNFDTKQDWVGGIYTLKMYTNWMRNAGETSFFTKKVTIQKVIQPELLLQLKFEKEGYGKGSKVIANFEVKDLKNNPLSHKEIQYEVAVKGKKILSDTVETDINGKTKPTFNLPKDLSTIDIVLNVLISYNGSTESISRSIPVVLDTIDLQFFPESGKIIAGTRNQIALKALNEFGKPVDVSGNIIDDTGAIVTNFSSYHDGMGSFMMNAIHETSYYAQITAPFISEKKIQLPKVYENGLRFSAITDSIQTTLTVFSTLKKSMHLEVANANKVLWKQNIKSDQQKIMIPTADLPVGITRFTFYDAQKIPIAERLVFINSHKKLKVEITTNKEHYETREKVEVQLKTTDDKGNPIPANLSIAVADHKLLSFADDKQDHILSYLLMSSELKGKIHKPVFYFDPEEPKAIKALDYVMLTHGWRDYIKPNTSTEDPALYLPEKESIHSGTVVDTKGNPVKAHVLLFDQQGNKVLVFDTNKNGKFSCKLGKANTHIMIAYTDDHKSLRIIEATTEEGYDAQARNRLEDIKDNSRVKSFRGMKSPVQKIIRKKAKPAPIELSEDKSQLDEIVIVGNGIQQKGMISGSISTVKNEELERQAAGSFVDALQGRVAGVNIVNADGIYGSSSKIMIRGTSSISGNNQPLFVIDGIPVANDEVGNLDADVIESITILKDIAATSLYGSRGANGVIVISSKHKKYFHNWGKKKLNNAKFNNYAYHYLYKGRSLTNYTPRVFYVPVYDSKMLPEERTDFRKTIYWNPVVQTNDKGEANLSFYNSDAITSFNIIAEGIGYNGLVGRKEKQYSTKKQLTIDFKIPNYMALQDTVRLPLTIKNESSDVLEAEVDLHLPKGIQQISSFDSEIKLEPNEVRQVYVQVVPLSVRANNRIVCSVKSEMYSDTVNKEVTVISPYFPTEVSVSGSQNKAYSFDVNSIVPNSLTADFTIYTDIVGDVMNGIESLIRQPHGCFEQTSSSTYPNIMVLKYLKESGRSNPEITAKAMKYIKEGYKRLISFETKEGGFEWFGHTPPHETLTAYGVLEFTEMKEIYPKVNQKMIDRTVDWLMSRRDGNGGFRKSKKGYDSFASSPKEVADAYIVYAISEAGIQVDIEKEYQTTYAKALKSNDTYRMALLAAASFNFGKNNNGNMLLNAITKNIEEYNFKALPVENTITRSYGDSKYVETAAFVVLAMLKAENRDDILITKGIEYIISKRNGGRFGSTQATSMALKALIGYTRTQRNKIIANHESVHLNLNGNTISKKLKINEKGQVVIDGLESYIKEGKQEMTVRFNNKDITFPYEMNIQWDSPVPDSSDECKLQLKTTLMNTRYEVGDNVRMTIEVNNRSTRGIAMPMAIVGIPSGTTPQPWQLKELVERKEVAYYEIFENYLIFYWREFTGSESKTIHLDLKADIPGVYIAPASCTYQYYADDYKHWISGNTVTIGVKQ</sequence>
<dbReference type="CDD" id="cd02891">
    <property type="entry name" value="A2M_like"/>
    <property type="match status" value="1"/>
</dbReference>
<evidence type="ECO:0000313" key="6">
    <source>
        <dbReference type="EMBL" id="TSE05856.1"/>
    </source>
</evidence>
<organism evidence="6 7">
    <name type="scientific">Aquimarina algiphila</name>
    <dbReference type="NCBI Taxonomy" id="2047982"/>
    <lineage>
        <taxon>Bacteria</taxon>
        <taxon>Pseudomonadati</taxon>
        <taxon>Bacteroidota</taxon>
        <taxon>Flavobacteriia</taxon>
        <taxon>Flavobacteriales</taxon>
        <taxon>Flavobacteriaceae</taxon>
        <taxon>Aquimarina</taxon>
    </lineage>
</organism>
<dbReference type="SUPFAM" id="SSF48239">
    <property type="entry name" value="Terpenoid cyclases/Protein prenyltransferases"/>
    <property type="match status" value="1"/>
</dbReference>
<dbReference type="GO" id="GO:0004866">
    <property type="term" value="F:endopeptidase inhibitor activity"/>
    <property type="evidence" value="ECO:0007669"/>
    <property type="project" value="InterPro"/>
</dbReference>
<dbReference type="Proteomes" id="UP000318833">
    <property type="component" value="Unassembled WGS sequence"/>
</dbReference>
<dbReference type="GO" id="GO:0005615">
    <property type="term" value="C:extracellular space"/>
    <property type="evidence" value="ECO:0007669"/>
    <property type="project" value="InterPro"/>
</dbReference>